<sequence>MAISSPLKFLFVLISLSFFASSTIAKEFSIVGYSPDDLTCIDKIFNLFESWIDKHGKIYKSIEEKLHRFEIFRDNLKHIDERNKIVSNYWLGLNEFADLSHEEFKNKFLGLKAVDQLPEKKQSAADEEFTYRNVEAIPKSVDWRKKGAVTPVKNQGQCGSCWAFSTVAAVEGINQIVTGNLTSLSEQELIDCDTTYNNGCNGGLMDYAFAFIVSNGGLHKEEDYPYLMEEGTCDEKRGELDVVTISGYHDVPQNNEESLLKALAHQPLSVAIEASGRDFQFYSGGVFDGHCGTQLDHGVAAVGYGSTKGLDYIIVKNSWGPKWGEKGCIRMKRNTGKPEGLCGINKMASYPTKNN</sequence>
<comment type="caution">
    <text evidence="1">The sequence shown here is derived from an EMBL/GenBank/DDBJ whole genome shotgun (WGS) entry which is preliminary data.</text>
</comment>
<dbReference type="Proteomes" id="UP001060085">
    <property type="component" value="Linkage Group LG04"/>
</dbReference>
<organism evidence="1 2">
    <name type="scientific">Catharanthus roseus</name>
    <name type="common">Madagascar periwinkle</name>
    <name type="synonym">Vinca rosea</name>
    <dbReference type="NCBI Taxonomy" id="4058"/>
    <lineage>
        <taxon>Eukaryota</taxon>
        <taxon>Viridiplantae</taxon>
        <taxon>Streptophyta</taxon>
        <taxon>Embryophyta</taxon>
        <taxon>Tracheophyta</taxon>
        <taxon>Spermatophyta</taxon>
        <taxon>Magnoliopsida</taxon>
        <taxon>eudicotyledons</taxon>
        <taxon>Gunneridae</taxon>
        <taxon>Pentapetalae</taxon>
        <taxon>asterids</taxon>
        <taxon>lamiids</taxon>
        <taxon>Gentianales</taxon>
        <taxon>Apocynaceae</taxon>
        <taxon>Rauvolfioideae</taxon>
        <taxon>Vinceae</taxon>
        <taxon>Catharanthinae</taxon>
        <taxon>Catharanthus</taxon>
    </lineage>
</organism>
<name>A0ACC0B6R0_CATRO</name>
<evidence type="ECO:0000313" key="2">
    <source>
        <dbReference type="Proteomes" id="UP001060085"/>
    </source>
</evidence>
<gene>
    <name evidence="1" type="ORF">M9H77_18195</name>
</gene>
<evidence type="ECO:0000313" key="1">
    <source>
        <dbReference type="EMBL" id="KAI5668342.1"/>
    </source>
</evidence>
<proteinExistence type="predicted"/>
<protein>
    <submittedName>
        <fullName evidence="1">Uncharacterized protein</fullName>
    </submittedName>
</protein>
<dbReference type="EMBL" id="CM044704">
    <property type="protein sequence ID" value="KAI5668342.1"/>
    <property type="molecule type" value="Genomic_DNA"/>
</dbReference>
<accession>A0ACC0B6R0</accession>
<keyword evidence="2" id="KW-1185">Reference proteome</keyword>
<reference evidence="2" key="1">
    <citation type="journal article" date="2023" name="Nat. Plants">
        <title>Single-cell RNA sequencing provides a high-resolution roadmap for understanding the multicellular compartmentation of specialized metabolism.</title>
        <authorList>
            <person name="Sun S."/>
            <person name="Shen X."/>
            <person name="Li Y."/>
            <person name="Li Y."/>
            <person name="Wang S."/>
            <person name="Li R."/>
            <person name="Zhang H."/>
            <person name="Shen G."/>
            <person name="Guo B."/>
            <person name="Wei J."/>
            <person name="Xu J."/>
            <person name="St-Pierre B."/>
            <person name="Chen S."/>
            <person name="Sun C."/>
        </authorList>
    </citation>
    <scope>NUCLEOTIDE SEQUENCE [LARGE SCALE GENOMIC DNA]</scope>
</reference>